<dbReference type="GO" id="GO:0030544">
    <property type="term" value="F:Hsp70 protein binding"/>
    <property type="evidence" value="ECO:0007669"/>
    <property type="project" value="TreeGrafter"/>
</dbReference>
<dbReference type="SMART" id="SM00028">
    <property type="entry name" value="TPR"/>
    <property type="match status" value="3"/>
</dbReference>
<dbReference type="PANTHER" id="PTHR46035:SF3">
    <property type="entry name" value="TRANSLOCATION PROTEIN SEC72"/>
    <property type="match status" value="1"/>
</dbReference>
<dbReference type="GO" id="GO:0006457">
    <property type="term" value="P:protein folding"/>
    <property type="evidence" value="ECO:0007669"/>
    <property type="project" value="TreeGrafter"/>
</dbReference>
<accession>A0A6A6CTZ0</accession>
<dbReference type="PANTHER" id="PTHR46035">
    <property type="entry name" value="TETRATRICOPEPTIDE REPEAT PROTEIN 4"/>
    <property type="match status" value="1"/>
</dbReference>
<dbReference type="AlphaFoldDB" id="A0A6A6CTZ0"/>
<dbReference type="RefSeq" id="XP_033671616.1">
    <property type="nucleotide sequence ID" value="XM_033811688.1"/>
</dbReference>
<keyword evidence="2" id="KW-1185">Reference proteome</keyword>
<dbReference type="GO" id="GO:0005634">
    <property type="term" value="C:nucleus"/>
    <property type="evidence" value="ECO:0007669"/>
    <property type="project" value="TreeGrafter"/>
</dbReference>
<evidence type="ECO:0000313" key="2">
    <source>
        <dbReference type="Proteomes" id="UP000799537"/>
    </source>
</evidence>
<dbReference type="GO" id="GO:0051879">
    <property type="term" value="F:Hsp90 protein binding"/>
    <property type="evidence" value="ECO:0007669"/>
    <property type="project" value="TreeGrafter"/>
</dbReference>
<reference evidence="1" key="1">
    <citation type="journal article" date="2020" name="Stud. Mycol.">
        <title>101 Dothideomycetes genomes: a test case for predicting lifestyles and emergence of pathogens.</title>
        <authorList>
            <person name="Haridas S."/>
            <person name="Albert R."/>
            <person name="Binder M."/>
            <person name="Bloem J."/>
            <person name="Labutti K."/>
            <person name="Salamov A."/>
            <person name="Andreopoulos B."/>
            <person name="Baker S."/>
            <person name="Barry K."/>
            <person name="Bills G."/>
            <person name="Bluhm B."/>
            <person name="Cannon C."/>
            <person name="Castanera R."/>
            <person name="Culley D."/>
            <person name="Daum C."/>
            <person name="Ezra D."/>
            <person name="Gonzalez J."/>
            <person name="Henrissat B."/>
            <person name="Kuo A."/>
            <person name="Liang C."/>
            <person name="Lipzen A."/>
            <person name="Lutzoni F."/>
            <person name="Magnuson J."/>
            <person name="Mondo S."/>
            <person name="Nolan M."/>
            <person name="Ohm R."/>
            <person name="Pangilinan J."/>
            <person name="Park H.-J."/>
            <person name="Ramirez L."/>
            <person name="Alfaro M."/>
            <person name="Sun H."/>
            <person name="Tritt A."/>
            <person name="Yoshinaga Y."/>
            <person name="Zwiers L.-H."/>
            <person name="Turgeon B."/>
            <person name="Goodwin S."/>
            <person name="Spatafora J."/>
            <person name="Crous P."/>
            <person name="Grigoriev I."/>
        </authorList>
    </citation>
    <scope>NUCLEOTIDE SEQUENCE</scope>
    <source>
        <strain evidence="1">ATCC 36951</strain>
    </source>
</reference>
<dbReference type="InterPro" id="IPR011990">
    <property type="entry name" value="TPR-like_helical_dom_sf"/>
</dbReference>
<dbReference type="OrthoDB" id="433738at2759"/>
<dbReference type="SUPFAM" id="SSF48452">
    <property type="entry name" value="TPR-like"/>
    <property type="match status" value="1"/>
</dbReference>
<dbReference type="GO" id="GO:0005829">
    <property type="term" value="C:cytosol"/>
    <property type="evidence" value="ECO:0007669"/>
    <property type="project" value="TreeGrafter"/>
</dbReference>
<sequence length="204" mass="22471">MDAIDTYTQLPLSIDPATKAISTSDSSLTTEIEELNKMNRAFIALDAPNQIPPPPAPVNPKRSVQITKLKDSGNTSYKKGQYADALKMYDLAIRMAADRPTWEASGLVREELSTLYGNRAQTLMAQQAWAEAAVDAETAVEMKKVGNVKAWWRRGQCLKEMGRLEEAAEWVKIGLEFERAGPDKGSVGELETLARELGKALDKS</sequence>
<dbReference type="Gene3D" id="1.25.40.10">
    <property type="entry name" value="Tetratricopeptide repeat domain"/>
    <property type="match status" value="1"/>
</dbReference>
<gene>
    <name evidence="1" type="ORF">M409DRAFT_50998</name>
</gene>
<name>A0A6A6CTZ0_ZASCE</name>
<evidence type="ECO:0000313" key="1">
    <source>
        <dbReference type="EMBL" id="KAF2170727.1"/>
    </source>
</evidence>
<organism evidence="1 2">
    <name type="scientific">Zasmidium cellare ATCC 36951</name>
    <dbReference type="NCBI Taxonomy" id="1080233"/>
    <lineage>
        <taxon>Eukaryota</taxon>
        <taxon>Fungi</taxon>
        <taxon>Dikarya</taxon>
        <taxon>Ascomycota</taxon>
        <taxon>Pezizomycotina</taxon>
        <taxon>Dothideomycetes</taxon>
        <taxon>Dothideomycetidae</taxon>
        <taxon>Mycosphaerellales</taxon>
        <taxon>Mycosphaerellaceae</taxon>
        <taxon>Zasmidium</taxon>
    </lineage>
</organism>
<dbReference type="Pfam" id="PF13432">
    <property type="entry name" value="TPR_16"/>
    <property type="match status" value="1"/>
</dbReference>
<proteinExistence type="predicted"/>
<dbReference type="GeneID" id="54564960"/>
<dbReference type="EMBL" id="ML993584">
    <property type="protein sequence ID" value="KAF2170727.1"/>
    <property type="molecule type" value="Genomic_DNA"/>
</dbReference>
<protein>
    <submittedName>
        <fullName evidence="1">Uncharacterized protein</fullName>
    </submittedName>
</protein>
<dbReference type="Proteomes" id="UP000799537">
    <property type="component" value="Unassembled WGS sequence"/>
</dbReference>
<dbReference type="InterPro" id="IPR019734">
    <property type="entry name" value="TPR_rpt"/>
</dbReference>